<keyword evidence="2" id="KW-1185">Reference proteome</keyword>
<organism evidence="1 2">
    <name type="scientific">Stenotrophomonas maltophilia phage vB_SmaM_Ps15</name>
    <dbReference type="NCBI Taxonomy" id="3071007"/>
    <lineage>
        <taxon>Viruses</taxon>
        <taxon>Duplodnaviria</taxon>
        <taxon>Heunggongvirae</taxon>
        <taxon>Uroviricota</taxon>
        <taxon>Caudoviricetes</taxon>
        <taxon>Menderavirus</taxon>
        <taxon>Menderavirus Ps15</taxon>
    </lineage>
</organism>
<dbReference type="EMBL" id="OL702939">
    <property type="protein sequence ID" value="UMO77210.1"/>
    <property type="molecule type" value="Genomic_DNA"/>
</dbReference>
<accession>A0AAE9FLJ2</accession>
<name>A0AAE9FLJ2_9CAUD</name>
<evidence type="ECO:0000313" key="1">
    <source>
        <dbReference type="EMBL" id="UMO77210.1"/>
    </source>
</evidence>
<dbReference type="Proteomes" id="UP000829466">
    <property type="component" value="Segment"/>
</dbReference>
<protein>
    <submittedName>
        <fullName evidence="1">Uncharacterized protein</fullName>
    </submittedName>
</protein>
<reference evidence="1 2" key="1">
    <citation type="submission" date="2021-12" db="EMBL/GenBank/DDBJ databases">
        <title>Characterization of bacteriophage vB_SmaM_Ps15 infective to Stenotrophomonas maltophila clinical ocular isolates.</title>
        <authorList>
            <person name="Damnjanovic D."/>
            <person name="Vazquez-Campos X."/>
            <person name="Elliott L."/>
            <person name="Willcox M."/>
            <person name="Bridge W.J."/>
        </authorList>
    </citation>
    <scope>NUCLEOTIDE SEQUENCE [LARGE SCALE GENOMIC DNA]</scope>
</reference>
<sequence length="100" mass="10964">MKIKQSVTFYDGDIVVNEGMSPAAVCETLATTNGIARIYGGAKYELFNKFGSDIGHLNAGELIAKLKLNTLPEDIDRAVYAHLEGGNFSFVEIFDFERGE</sequence>
<evidence type="ECO:0000313" key="2">
    <source>
        <dbReference type="Proteomes" id="UP000829466"/>
    </source>
</evidence>
<proteinExistence type="predicted"/>
<gene>
    <name evidence="1" type="ORF">SmaMPs15_000059</name>
</gene>